<feature type="transmembrane region" description="Helical" evidence="1">
    <location>
        <begin position="83"/>
        <end position="101"/>
    </location>
</feature>
<proteinExistence type="predicted"/>
<evidence type="ECO:0008006" key="4">
    <source>
        <dbReference type="Google" id="ProtNLM"/>
    </source>
</evidence>
<dbReference type="AlphaFoldDB" id="A0A6A7K8E8"/>
<dbReference type="EMBL" id="WHNX01000009">
    <property type="protein sequence ID" value="MPW25656.1"/>
    <property type="molecule type" value="Genomic_DNA"/>
</dbReference>
<feature type="transmembrane region" description="Helical" evidence="1">
    <location>
        <begin position="113"/>
        <end position="131"/>
    </location>
</feature>
<feature type="transmembrane region" description="Helical" evidence="1">
    <location>
        <begin position="7"/>
        <end position="28"/>
    </location>
</feature>
<reference evidence="2 3" key="1">
    <citation type="submission" date="2019-10" db="EMBL/GenBank/DDBJ databases">
        <title>Alkalibaculum tamaniensis sp.nov., a new alkaliphilic acetogen, isolated on methoxylated aromatics from a mud volcano.</title>
        <authorList>
            <person name="Khomyakova M.A."/>
            <person name="Merkel A.Y."/>
            <person name="Bonch-Osmolovskaya E.A."/>
            <person name="Slobodkin A.I."/>
        </authorList>
    </citation>
    <scope>NUCLEOTIDE SEQUENCE [LARGE SCALE GENOMIC DNA]</scope>
    <source>
        <strain evidence="2 3">M08DMB</strain>
    </source>
</reference>
<keyword evidence="1" id="KW-1133">Transmembrane helix</keyword>
<gene>
    <name evidence="2" type="ORF">GC105_07620</name>
</gene>
<feature type="transmembrane region" description="Helical" evidence="1">
    <location>
        <begin position="143"/>
        <end position="164"/>
    </location>
</feature>
<feature type="transmembrane region" description="Helical" evidence="1">
    <location>
        <begin position="34"/>
        <end position="53"/>
    </location>
</feature>
<name>A0A6A7K8E8_9FIRM</name>
<sequence>MKYTVKDIVVIGLMAALTVVIGYVFYIVGSMFPIPGYKFIIFAPFLGFMIFIPTRKIQKIGVISAMSTVFAALMSPVSVFMGIAIFMTGITTDLFTLIILHNYRHTWKITASAGIYPMFAVLWAFLVSYYFTGNAMYKLIGGWISITLLCIVIYILGLLGAYLANKVVYKRIFKSKA</sequence>
<protein>
    <recommendedName>
        <fullName evidence="4">Energy-coupling factor transport system substrate-specific component</fullName>
    </recommendedName>
</protein>
<evidence type="ECO:0000256" key="1">
    <source>
        <dbReference type="SAM" id="Phobius"/>
    </source>
</evidence>
<comment type="caution">
    <text evidence="2">The sequence shown here is derived from an EMBL/GenBank/DDBJ whole genome shotgun (WGS) entry which is preliminary data.</text>
</comment>
<keyword evidence="1" id="KW-0812">Transmembrane</keyword>
<dbReference type="RefSeq" id="WP_152803333.1">
    <property type="nucleotide sequence ID" value="NZ_WHNX01000009.1"/>
</dbReference>
<feature type="transmembrane region" description="Helical" evidence="1">
    <location>
        <begin position="60"/>
        <end position="77"/>
    </location>
</feature>
<keyword evidence="3" id="KW-1185">Reference proteome</keyword>
<organism evidence="2 3">
    <name type="scientific">Alkalibaculum sporogenes</name>
    <dbReference type="NCBI Taxonomy" id="2655001"/>
    <lineage>
        <taxon>Bacteria</taxon>
        <taxon>Bacillati</taxon>
        <taxon>Bacillota</taxon>
        <taxon>Clostridia</taxon>
        <taxon>Eubacteriales</taxon>
        <taxon>Eubacteriaceae</taxon>
        <taxon>Alkalibaculum</taxon>
    </lineage>
</organism>
<accession>A0A6A7K8E8</accession>
<dbReference type="Proteomes" id="UP000440004">
    <property type="component" value="Unassembled WGS sequence"/>
</dbReference>
<evidence type="ECO:0000313" key="2">
    <source>
        <dbReference type="EMBL" id="MPW25656.1"/>
    </source>
</evidence>
<evidence type="ECO:0000313" key="3">
    <source>
        <dbReference type="Proteomes" id="UP000440004"/>
    </source>
</evidence>
<keyword evidence="1" id="KW-0472">Membrane</keyword>